<comment type="caution">
    <text evidence="2">The sequence shown here is derived from an EMBL/GenBank/DDBJ whole genome shotgun (WGS) entry which is preliminary data.</text>
</comment>
<gene>
    <name evidence="2" type="ORF">G2W53_034614</name>
</gene>
<reference evidence="2" key="1">
    <citation type="submission" date="2020-09" db="EMBL/GenBank/DDBJ databases">
        <title>Genome-Enabled Discovery of Anthraquinone Biosynthesis in Senna tora.</title>
        <authorList>
            <person name="Kang S.-H."/>
            <person name="Pandey R.P."/>
            <person name="Lee C.-M."/>
            <person name="Sim J.-S."/>
            <person name="Jeong J.-T."/>
            <person name="Choi B.-S."/>
            <person name="Jung M."/>
            <person name="Ginzburg D."/>
            <person name="Zhao K."/>
            <person name="Won S.Y."/>
            <person name="Oh T.-J."/>
            <person name="Yu Y."/>
            <person name="Kim N.-H."/>
            <person name="Lee O.R."/>
            <person name="Lee T.-H."/>
            <person name="Bashyal P."/>
            <person name="Kim T.-S."/>
            <person name="Lee W.-H."/>
            <person name="Kawkins C."/>
            <person name="Kim C.-K."/>
            <person name="Kim J.S."/>
            <person name="Ahn B.O."/>
            <person name="Rhee S.Y."/>
            <person name="Sohng J.K."/>
        </authorList>
    </citation>
    <scope>NUCLEOTIDE SEQUENCE</scope>
    <source>
        <tissue evidence="2">Leaf</tissue>
    </source>
</reference>
<keyword evidence="1" id="KW-1133">Transmembrane helix</keyword>
<dbReference type="Proteomes" id="UP000634136">
    <property type="component" value="Unassembled WGS sequence"/>
</dbReference>
<keyword evidence="1" id="KW-0472">Membrane</keyword>
<evidence type="ECO:0000256" key="1">
    <source>
        <dbReference type="SAM" id="Phobius"/>
    </source>
</evidence>
<dbReference type="AlphaFoldDB" id="A0A834SZK6"/>
<sequence length="55" mass="6433">MKGPREKDTWRLERRLHFLRNYDVAGDGIVVLCVWHAYALAPPSYPLLLFLYTLG</sequence>
<accession>A0A834SZK6</accession>
<protein>
    <submittedName>
        <fullName evidence="2">Uncharacterized protein</fullName>
    </submittedName>
</protein>
<keyword evidence="3" id="KW-1185">Reference proteome</keyword>
<proteinExistence type="predicted"/>
<evidence type="ECO:0000313" key="2">
    <source>
        <dbReference type="EMBL" id="KAF7813638.1"/>
    </source>
</evidence>
<organism evidence="2 3">
    <name type="scientific">Senna tora</name>
    <dbReference type="NCBI Taxonomy" id="362788"/>
    <lineage>
        <taxon>Eukaryota</taxon>
        <taxon>Viridiplantae</taxon>
        <taxon>Streptophyta</taxon>
        <taxon>Embryophyta</taxon>
        <taxon>Tracheophyta</taxon>
        <taxon>Spermatophyta</taxon>
        <taxon>Magnoliopsida</taxon>
        <taxon>eudicotyledons</taxon>
        <taxon>Gunneridae</taxon>
        <taxon>Pentapetalae</taxon>
        <taxon>rosids</taxon>
        <taxon>fabids</taxon>
        <taxon>Fabales</taxon>
        <taxon>Fabaceae</taxon>
        <taxon>Caesalpinioideae</taxon>
        <taxon>Cassia clade</taxon>
        <taxon>Senna</taxon>
    </lineage>
</organism>
<keyword evidence="1" id="KW-0812">Transmembrane</keyword>
<dbReference type="EMBL" id="JAAIUW010000010">
    <property type="protein sequence ID" value="KAF7813638.1"/>
    <property type="molecule type" value="Genomic_DNA"/>
</dbReference>
<feature type="transmembrane region" description="Helical" evidence="1">
    <location>
        <begin position="21"/>
        <end position="41"/>
    </location>
</feature>
<evidence type="ECO:0000313" key="3">
    <source>
        <dbReference type="Proteomes" id="UP000634136"/>
    </source>
</evidence>
<name>A0A834SZK6_9FABA</name>